<evidence type="ECO:0000313" key="3">
    <source>
        <dbReference type="Proteomes" id="UP000192907"/>
    </source>
</evidence>
<accession>A0A1Y6CB74</accession>
<evidence type="ECO:0000256" key="1">
    <source>
        <dbReference type="SAM" id="Coils"/>
    </source>
</evidence>
<gene>
    <name evidence="2" type="ORF">SAMN06296036_11785</name>
</gene>
<evidence type="ECO:0000313" key="2">
    <source>
        <dbReference type="EMBL" id="SMF55166.1"/>
    </source>
</evidence>
<dbReference type="AlphaFoldDB" id="A0A1Y6CB74"/>
<dbReference type="EMBL" id="FWZT01000017">
    <property type="protein sequence ID" value="SMF55166.1"/>
    <property type="molecule type" value="Genomic_DNA"/>
</dbReference>
<name>A0A1Y6CB74_9BACT</name>
<reference evidence="3" key="1">
    <citation type="submission" date="2017-04" db="EMBL/GenBank/DDBJ databases">
        <authorList>
            <person name="Varghese N."/>
            <person name="Submissions S."/>
        </authorList>
    </citation>
    <scope>NUCLEOTIDE SEQUENCE [LARGE SCALE GENOMIC DNA]</scope>
    <source>
        <strain evidence="3">RKEM611</strain>
    </source>
</reference>
<protein>
    <submittedName>
        <fullName evidence="2">Uncharacterized protein</fullName>
    </submittedName>
</protein>
<dbReference type="RefSeq" id="WP_132322058.1">
    <property type="nucleotide sequence ID" value="NZ_FWZT01000017.1"/>
</dbReference>
<proteinExistence type="predicted"/>
<organism evidence="2 3">
    <name type="scientific">Pseudobacteriovorax antillogorgiicola</name>
    <dbReference type="NCBI Taxonomy" id="1513793"/>
    <lineage>
        <taxon>Bacteria</taxon>
        <taxon>Pseudomonadati</taxon>
        <taxon>Bdellovibrionota</taxon>
        <taxon>Oligoflexia</taxon>
        <taxon>Oligoflexales</taxon>
        <taxon>Pseudobacteriovoracaceae</taxon>
        <taxon>Pseudobacteriovorax</taxon>
    </lineage>
</organism>
<dbReference type="Proteomes" id="UP000192907">
    <property type="component" value="Unassembled WGS sequence"/>
</dbReference>
<sequence length="178" mass="20878">MKKVYASLGMIGLVSLMSFHIWFSDSEELESKKDIAETISEASKNVPELKQVVETIDKNRLNKIMEQAKQQELPQDYQAIIDDFKVKVSKQARELESRQNEVIELVQDMRDISDKLQQLAMEENEQDYLVLDQKYKELEEQVVLYKEKMNEAYIAYMKAQDEHGSEAYEKLVELMESQ</sequence>
<keyword evidence="1" id="KW-0175">Coiled coil</keyword>
<dbReference type="STRING" id="1513793.SAMN06296036_11785"/>
<feature type="coiled-coil region" evidence="1">
    <location>
        <begin position="121"/>
        <end position="155"/>
    </location>
</feature>
<keyword evidence="3" id="KW-1185">Reference proteome</keyword>